<reference evidence="1 2" key="1">
    <citation type="journal article" date="2018" name="Front. Plant Sci.">
        <title>Red Clover (Trifolium pratense) and Zigzag Clover (T. medium) - A Picture of Genomic Similarities and Differences.</title>
        <authorList>
            <person name="Dluhosova J."/>
            <person name="Istvanek J."/>
            <person name="Nedelnik J."/>
            <person name="Repkova J."/>
        </authorList>
    </citation>
    <scope>NUCLEOTIDE SEQUENCE [LARGE SCALE GENOMIC DNA]</scope>
    <source>
        <strain evidence="2">cv. 10/8</strain>
        <tissue evidence="1">Leaf</tissue>
    </source>
</reference>
<accession>A0A392Q364</accession>
<organism evidence="1 2">
    <name type="scientific">Trifolium medium</name>
    <dbReference type="NCBI Taxonomy" id="97028"/>
    <lineage>
        <taxon>Eukaryota</taxon>
        <taxon>Viridiplantae</taxon>
        <taxon>Streptophyta</taxon>
        <taxon>Embryophyta</taxon>
        <taxon>Tracheophyta</taxon>
        <taxon>Spermatophyta</taxon>
        <taxon>Magnoliopsida</taxon>
        <taxon>eudicotyledons</taxon>
        <taxon>Gunneridae</taxon>
        <taxon>Pentapetalae</taxon>
        <taxon>rosids</taxon>
        <taxon>fabids</taxon>
        <taxon>Fabales</taxon>
        <taxon>Fabaceae</taxon>
        <taxon>Papilionoideae</taxon>
        <taxon>50 kb inversion clade</taxon>
        <taxon>NPAAA clade</taxon>
        <taxon>Hologalegina</taxon>
        <taxon>IRL clade</taxon>
        <taxon>Trifolieae</taxon>
        <taxon>Trifolium</taxon>
    </lineage>
</organism>
<sequence>VQLNRISSDRRKWLPNSVGFFSVRSAYEVQQSRIAVAALDPQTE</sequence>
<dbReference type="Proteomes" id="UP000265520">
    <property type="component" value="Unassembled WGS sequence"/>
</dbReference>
<evidence type="ECO:0000313" key="2">
    <source>
        <dbReference type="Proteomes" id="UP000265520"/>
    </source>
</evidence>
<evidence type="ECO:0000313" key="1">
    <source>
        <dbReference type="EMBL" id="MCI18544.1"/>
    </source>
</evidence>
<keyword evidence="2" id="KW-1185">Reference proteome</keyword>
<name>A0A392Q364_9FABA</name>
<feature type="non-terminal residue" evidence="1">
    <location>
        <position position="1"/>
    </location>
</feature>
<protein>
    <submittedName>
        <fullName evidence="1">Uncharacterized protein</fullName>
    </submittedName>
</protein>
<dbReference type="AlphaFoldDB" id="A0A392Q364"/>
<proteinExistence type="predicted"/>
<dbReference type="EMBL" id="LXQA010110641">
    <property type="protein sequence ID" value="MCI18544.1"/>
    <property type="molecule type" value="Genomic_DNA"/>
</dbReference>
<feature type="non-terminal residue" evidence="1">
    <location>
        <position position="44"/>
    </location>
</feature>
<comment type="caution">
    <text evidence="1">The sequence shown here is derived from an EMBL/GenBank/DDBJ whole genome shotgun (WGS) entry which is preliminary data.</text>
</comment>